<comment type="caution">
    <text evidence="5">The sequence shown here is derived from an EMBL/GenBank/DDBJ whole genome shotgun (WGS) entry which is preliminary data.</text>
</comment>
<dbReference type="PROSITE" id="PS01124">
    <property type="entry name" value="HTH_ARAC_FAMILY_2"/>
    <property type="match status" value="1"/>
</dbReference>
<evidence type="ECO:0000256" key="2">
    <source>
        <dbReference type="ARBA" id="ARBA00023125"/>
    </source>
</evidence>
<sequence length="273" mass="31119">MLSYQKYGSQPILEPFIVCYYDLAYTHGETQIIQSPPSGYSAIIFNLGDPYAVCTAVEKDFQTLPDCILAGQQTKNYRIRLSGAVRQVGVVFKPTAIATLFDFSMRTVVNKRINLDALLGDQASALYTSLKTDMDVAERLDILNTYFATWLDGHEKRVNVADMAAELILKNTGNITVERLMEELCVSRRHLERKFLEKTGLTPKQYCRIVRMAPISNQVAHASRVDWQDMVFQGGFHDQNHFIKDFKALNDLSPARYLQEHAELTRLLDKKKE</sequence>
<keyword evidence="2" id="KW-0238">DNA-binding</keyword>
<dbReference type="SMART" id="SM00342">
    <property type="entry name" value="HTH_ARAC"/>
    <property type="match status" value="1"/>
</dbReference>
<protein>
    <submittedName>
        <fullName evidence="5">Helix-turn-helix transcriptional regulator</fullName>
    </submittedName>
</protein>
<evidence type="ECO:0000256" key="3">
    <source>
        <dbReference type="ARBA" id="ARBA00023163"/>
    </source>
</evidence>
<dbReference type="InterPro" id="IPR050204">
    <property type="entry name" value="AraC_XylS_family_regulators"/>
</dbReference>
<dbReference type="Gene3D" id="1.10.10.60">
    <property type="entry name" value="Homeodomain-like"/>
    <property type="match status" value="1"/>
</dbReference>
<evidence type="ECO:0000313" key="6">
    <source>
        <dbReference type="Proteomes" id="UP001319080"/>
    </source>
</evidence>
<evidence type="ECO:0000256" key="1">
    <source>
        <dbReference type="ARBA" id="ARBA00023015"/>
    </source>
</evidence>
<gene>
    <name evidence="5" type="ORF">KK062_10320</name>
</gene>
<reference evidence="5 6" key="1">
    <citation type="submission" date="2021-05" db="EMBL/GenBank/DDBJ databases">
        <title>A Polyphasic approach of four new species of the genus Ohtaekwangia: Ohtaekwangia histidinii sp. nov., Ohtaekwangia cretensis sp. nov., Ohtaekwangia indiensis sp. nov., Ohtaekwangia reichenbachii sp. nov. from diverse environment.</title>
        <authorList>
            <person name="Octaviana S."/>
        </authorList>
    </citation>
    <scope>NUCLEOTIDE SEQUENCE [LARGE SCALE GENOMIC DNA]</scope>
    <source>
        <strain evidence="5 6">PWU5</strain>
    </source>
</reference>
<name>A0AAP2DWL2_9BACT</name>
<feature type="domain" description="HTH araC/xylS-type" evidence="4">
    <location>
        <begin position="162"/>
        <end position="260"/>
    </location>
</feature>
<accession>A0AAP2DWL2</accession>
<dbReference type="PANTHER" id="PTHR46796:SF13">
    <property type="entry name" value="HTH-TYPE TRANSCRIPTIONAL ACTIVATOR RHAS"/>
    <property type="match status" value="1"/>
</dbReference>
<keyword evidence="1" id="KW-0805">Transcription regulation</keyword>
<dbReference type="RefSeq" id="WP_254084211.1">
    <property type="nucleotide sequence ID" value="NZ_JAHESE010000007.1"/>
</dbReference>
<organism evidence="5 6">
    <name type="scientific">Dawidia cretensis</name>
    <dbReference type="NCBI Taxonomy" id="2782350"/>
    <lineage>
        <taxon>Bacteria</taxon>
        <taxon>Pseudomonadati</taxon>
        <taxon>Bacteroidota</taxon>
        <taxon>Cytophagia</taxon>
        <taxon>Cytophagales</taxon>
        <taxon>Chryseotaleaceae</taxon>
        <taxon>Dawidia</taxon>
    </lineage>
</organism>
<dbReference type="Proteomes" id="UP001319080">
    <property type="component" value="Unassembled WGS sequence"/>
</dbReference>
<evidence type="ECO:0000259" key="4">
    <source>
        <dbReference type="PROSITE" id="PS01124"/>
    </source>
</evidence>
<dbReference type="InterPro" id="IPR046532">
    <property type="entry name" value="DUF6597"/>
</dbReference>
<dbReference type="GO" id="GO:0043565">
    <property type="term" value="F:sequence-specific DNA binding"/>
    <property type="evidence" value="ECO:0007669"/>
    <property type="project" value="InterPro"/>
</dbReference>
<dbReference type="EMBL" id="JAHESE010000007">
    <property type="protein sequence ID" value="MBT1708621.1"/>
    <property type="molecule type" value="Genomic_DNA"/>
</dbReference>
<dbReference type="InterPro" id="IPR018060">
    <property type="entry name" value="HTH_AraC"/>
</dbReference>
<dbReference type="GO" id="GO:0003700">
    <property type="term" value="F:DNA-binding transcription factor activity"/>
    <property type="evidence" value="ECO:0007669"/>
    <property type="project" value="InterPro"/>
</dbReference>
<evidence type="ECO:0000313" key="5">
    <source>
        <dbReference type="EMBL" id="MBT1708621.1"/>
    </source>
</evidence>
<keyword evidence="3" id="KW-0804">Transcription</keyword>
<keyword evidence="6" id="KW-1185">Reference proteome</keyword>
<dbReference type="PANTHER" id="PTHR46796">
    <property type="entry name" value="HTH-TYPE TRANSCRIPTIONAL ACTIVATOR RHAS-RELATED"/>
    <property type="match status" value="1"/>
</dbReference>
<dbReference type="AlphaFoldDB" id="A0AAP2DWL2"/>
<dbReference type="Pfam" id="PF12833">
    <property type="entry name" value="HTH_18"/>
    <property type="match status" value="1"/>
</dbReference>
<dbReference type="Pfam" id="PF20240">
    <property type="entry name" value="DUF6597"/>
    <property type="match status" value="1"/>
</dbReference>
<proteinExistence type="predicted"/>